<evidence type="ECO:0000259" key="1">
    <source>
        <dbReference type="PROSITE" id="PS50011"/>
    </source>
</evidence>
<sequence length="206" mass="23735">IPKIFWKYSSDRVLVMEFSEGGFVNDLEYIQTNKLSPKEIAKKLGQMYSDMIFIHGLVHCDPHPGNILVKKDEKGKLQIVLLDHGLYTELSHDFRYNYSQLWLSIMDSDIEGMKKHSAELGVGEYYHLFSCVVSARSWDTIINKKSGGIVANQVTTSEAEYIRRRISKYIPQLTQIFEKVPRAMILVLKTNDLLRGIEHALKIQKT</sequence>
<keyword evidence="3" id="KW-1185">Reference proteome</keyword>
<dbReference type="GO" id="GO:0055088">
    <property type="term" value="P:lipid homeostasis"/>
    <property type="evidence" value="ECO:0007669"/>
    <property type="project" value="TreeGrafter"/>
</dbReference>
<dbReference type="PROSITE" id="PS50011">
    <property type="entry name" value="PROTEIN_KINASE_DOM"/>
    <property type="match status" value="1"/>
</dbReference>
<dbReference type="EMBL" id="CAJVCH010428510">
    <property type="protein sequence ID" value="CAG7818707.1"/>
    <property type="molecule type" value="Genomic_DNA"/>
</dbReference>
<dbReference type="GO" id="GO:0004672">
    <property type="term" value="F:protein kinase activity"/>
    <property type="evidence" value="ECO:0007669"/>
    <property type="project" value="InterPro"/>
</dbReference>
<dbReference type="InterPro" id="IPR051130">
    <property type="entry name" value="Mito_struct-func_regulator"/>
</dbReference>
<dbReference type="InterPro" id="IPR000719">
    <property type="entry name" value="Prot_kinase_dom"/>
</dbReference>
<name>A0A8J2KLI2_9HEXA</name>
<evidence type="ECO:0000313" key="2">
    <source>
        <dbReference type="EMBL" id="CAG7818707.1"/>
    </source>
</evidence>
<feature type="domain" description="Protein kinase" evidence="1">
    <location>
        <begin position="1"/>
        <end position="206"/>
    </location>
</feature>
<dbReference type="OrthoDB" id="427480at2759"/>
<evidence type="ECO:0000313" key="3">
    <source>
        <dbReference type="Proteomes" id="UP000708208"/>
    </source>
</evidence>
<feature type="non-terminal residue" evidence="2">
    <location>
        <position position="1"/>
    </location>
</feature>
<comment type="caution">
    <text evidence="2">The sequence shown here is derived from an EMBL/GenBank/DDBJ whole genome shotgun (WGS) entry which is preliminary data.</text>
</comment>
<reference evidence="2" key="1">
    <citation type="submission" date="2021-06" db="EMBL/GenBank/DDBJ databases">
        <authorList>
            <person name="Hodson N. C."/>
            <person name="Mongue J. A."/>
            <person name="Jaron S. K."/>
        </authorList>
    </citation>
    <scope>NUCLEOTIDE SEQUENCE</scope>
</reference>
<dbReference type="AlphaFoldDB" id="A0A8J2KLI2"/>
<dbReference type="GO" id="GO:0005524">
    <property type="term" value="F:ATP binding"/>
    <property type="evidence" value="ECO:0007669"/>
    <property type="project" value="InterPro"/>
</dbReference>
<organism evidence="2 3">
    <name type="scientific">Allacma fusca</name>
    <dbReference type="NCBI Taxonomy" id="39272"/>
    <lineage>
        <taxon>Eukaryota</taxon>
        <taxon>Metazoa</taxon>
        <taxon>Ecdysozoa</taxon>
        <taxon>Arthropoda</taxon>
        <taxon>Hexapoda</taxon>
        <taxon>Collembola</taxon>
        <taxon>Symphypleona</taxon>
        <taxon>Sminthuridae</taxon>
        <taxon>Allacma</taxon>
    </lineage>
</organism>
<gene>
    <name evidence="2" type="ORF">AFUS01_LOCUS29191</name>
</gene>
<dbReference type="Pfam" id="PF03109">
    <property type="entry name" value="ABC1"/>
    <property type="match status" value="1"/>
</dbReference>
<dbReference type="InterPro" id="IPR004147">
    <property type="entry name" value="ABC1_dom"/>
</dbReference>
<dbReference type="Proteomes" id="UP000708208">
    <property type="component" value="Unassembled WGS sequence"/>
</dbReference>
<dbReference type="PANTHER" id="PTHR43173:SF19">
    <property type="entry name" value="AARF DOMAIN-CONTAINING PROTEIN KINASE 1"/>
    <property type="match status" value="1"/>
</dbReference>
<dbReference type="PANTHER" id="PTHR43173">
    <property type="entry name" value="ABC1 FAMILY PROTEIN"/>
    <property type="match status" value="1"/>
</dbReference>
<accession>A0A8J2KLI2</accession>
<dbReference type="GO" id="GO:0005743">
    <property type="term" value="C:mitochondrial inner membrane"/>
    <property type="evidence" value="ECO:0007669"/>
    <property type="project" value="TreeGrafter"/>
</dbReference>
<dbReference type="GO" id="GO:0007005">
    <property type="term" value="P:mitochondrion organization"/>
    <property type="evidence" value="ECO:0007669"/>
    <property type="project" value="TreeGrafter"/>
</dbReference>
<proteinExistence type="predicted"/>
<protein>
    <recommendedName>
        <fullName evidence="1">Protein kinase domain-containing protein</fullName>
    </recommendedName>
</protein>